<evidence type="ECO:0000313" key="3">
    <source>
        <dbReference type="Proteomes" id="UP000735302"/>
    </source>
</evidence>
<gene>
    <name evidence="2" type="ORF">PoB_000614800</name>
</gene>
<accession>A0AAV3YBW3</accession>
<keyword evidence="3" id="KW-1185">Reference proteome</keyword>
<dbReference type="AlphaFoldDB" id="A0AAV3YBW3"/>
<dbReference type="Proteomes" id="UP000735302">
    <property type="component" value="Unassembled WGS sequence"/>
</dbReference>
<name>A0AAV3YBW3_9GAST</name>
<feature type="region of interest" description="Disordered" evidence="1">
    <location>
        <begin position="23"/>
        <end position="48"/>
    </location>
</feature>
<comment type="caution">
    <text evidence="2">The sequence shown here is derived from an EMBL/GenBank/DDBJ whole genome shotgun (WGS) entry which is preliminary data.</text>
</comment>
<protein>
    <submittedName>
        <fullName evidence="2">Uncharacterized protein</fullName>
    </submittedName>
</protein>
<sequence length="78" mass="8374">MFLPPQQQLFPAQLKEVRFGPQQGDLRLLGSPSGQSAGGGARTRDRTVAADLRADSLTTEPPELRGEAIHHVGLLDCP</sequence>
<organism evidence="2 3">
    <name type="scientific">Plakobranchus ocellatus</name>
    <dbReference type="NCBI Taxonomy" id="259542"/>
    <lineage>
        <taxon>Eukaryota</taxon>
        <taxon>Metazoa</taxon>
        <taxon>Spiralia</taxon>
        <taxon>Lophotrochozoa</taxon>
        <taxon>Mollusca</taxon>
        <taxon>Gastropoda</taxon>
        <taxon>Heterobranchia</taxon>
        <taxon>Euthyneura</taxon>
        <taxon>Panpulmonata</taxon>
        <taxon>Sacoglossa</taxon>
        <taxon>Placobranchoidea</taxon>
        <taxon>Plakobranchidae</taxon>
        <taxon>Plakobranchus</taxon>
    </lineage>
</organism>
<dbReference type="EMBL" id="BLXT01000722">
    <property type="protein sequence ID" value="GFN79642.1"/>
    <property type="molecule type" value="Genomic_DNA"/>
</dbReference>
<evidence type="ECO:0000313" key="2">
    <source>
        <dbReference type="EMBL" id="GFN79642.1"/>
    </source>
</evidence>
<reference evidence="2 3" key="1">
    <citation type="journal article" date="2021" name="Elife">
        <title>Chloroplast acquisition without the gene transfer in kleptoplastic sea slugs, Plakobranchus ocellatus.</title>
        <authorList>
            <person name="Maeda T."/>
            <person name="Takahashi S."/>
            <person name="Yoshida T."/>
            <person name="Shimamura S."/>
            <person name="Takaki Y."/>
            <person name="Nagai Y."/>
            <person name="Toyoda A."/>
            <person name="Suzuki Y."/>
            <person name="Arimoto A."/>
            <person name="Ishii H."/>
            <person name="Satoh N."/>
            <person name="Nishiyama T."/>
            <person name="Hasebe M."/>
            <person name="Maruyama T."/>
            <person name="Minagawa J."/>
            <person name="Obokata J."/>
            <person name="Shigenobu S."/>
        </authorList>
    </citation>
    <scope>NUCLEOTIDE SEQUENCE [LARGE SCALE GENOMIC DNA]</scope>
</reference>
<evidence type="ECO:0000256" key="1">
    <source>
        <dbReference type="SAM" id="MobiDB-lite"/>
    </source>
</evidence>
<proteinExistence type="predicted"/>